<dbReference type="AlphaFoldDB" id="A0A6S7ANC2"/>
<keyword evidence="3" id="KW-1185">Reference proteome</keyword>
<dbReference type="Proteomes" id="UP000494269">
    <property type="component" value="Unassembled WGS sequence"/>
</dbReference>
<protein>
    <submittedName>
        <fullName evidence="2">Uncharacterized protein</fullName>
    </submittedName>
</protein>
<evidence type="ECO:0000313" key="2">
    <source>
        <dbReference type="EMBL" id="CAB3736312.1"/>
    </source>
</evidence>
<feature type="signal peptide" evidence="1">
    <location>
        <begin position="1"/>
        <end position="41"/>
    </location>
</feature>
<feature type="chain" id="PRO_5028930221" evidence="1">
    <location>
        <begin position="42"/>
        <end position="142"/>
    </location>
</feature>
<name>A0A6S7ANC2_9BURK</name>
<organism evidence="2 3">
    <name type="scientific">Achromobacter kerstersii</name>
    <dbReference type="NCBI Taxonomy" id="1353890"/>
    <lineage>
        <taxon>Bacteria</taxon>
        <taxon>Pseudomonadati</taxon>
        <taxon>Pseudomonadota</taxon>
        <taxon>Betaproteobacteria</taxon>
        <taxon>Burkholderiales</taxon>
        <taxon>Alcaligenaceae</taxon>
        <taxon>Achromobacter</taxon>
    </lineage>
</organism>
<evidence type="ECO:0000313" key="3">
    <source>
        <dbReference type="Proteomes" id="UP000494269"/>
    </source>
</evidence>
<proteinExistence type="predicted"/>
<gene>
    <name evidence="2" type="ORF">LMG3441_05165</name>
</gene>
<dbReference type="EMBL" id="CADIJQ010000011">
    <property type="protein sequence ID" value="CAB3736312.1"/>
    <property type="molecule type" value="Genomic_DNA"/>
</dbReference>
<keyword evidence="1" id="KW-0732">Signal</keyword>
<accession>A0A6S7ANC2</accession>
<sequence>MPPAGASRPSATCYPHAMTPHPLRGILAAIAVMAAAPAAHAWTRISCDLSGTASTPAVQMRQYRTDGTELSQTTFKLKVKSADIPDGARADTDCTEFVDREIDVSLDNTPPGQIRKGRPITLRYRYDESLGQSLATKFELVR</sequence>
<reference evidence="2 3" key="1">
    <citation type="submission" date="2020-04" db="EMBL/GenBank/DDBJ databases">
        <authorList>
            <person name="De Canck E."/>
        </authorList>
    </citation>
    <scope>NUCLEOTIDE SEQUENCE [LARGE SCALE GENOMIC DNA]</scope>
    <source>
        <strain evidence="2 3">LMG 3441</strain>
    </source>
</reference>
<evidence type="ECO:0000256" key="1">
    <source>
        <dbReference type="SAM" id="SignalP"/>
    </source>
</evidence>